<organism evidence="2 3">
    <name type="scientific">Pterulicium gracile</name>
    <dbReference type="NCBI Taxonomy" id="1884261"/>
    <lineage>
        <taxon>Eukaryota</taxon>
        <taxon>Fungi</taxon>
        <taxon>Dikarya</taxon>
        <taxon>Basidiomycota</taxon>
        <taxon>Agaricomycotina</taxon>
        <taxon>Agaricomycetes</taxon>
        <taxon>Agaricomycetidae</taxon>
        <taxon>Agaricales</taxon>
        <taxon>Pleurotineae</taxon>
        <taxon>Pterulaceae</taxon>
        <taxon>Pterulicium</taxon>
    </lineage>
</organism>
<keyword evidence="3" id="KW-1185">Reference proteome</keyword>
<gene>
    <name evidence="2" type="ORF">BDV98DRAFT_567437</name>
</gene>
<feature type="region of interest" description="Disordered" evidence="1">
    <location>
        <begin position="120"/>
        <end position="141"/>
    </location>
</feature>
<feature type="region of interest" description="Disordered" evidence="1">
    <location>
        <begin position="73"/>
        <end position="105"/>
    </location>
</feature>
<dbReference type="EMBL" id="ML178824">
    <property type="protein sequence ID" value="TFL01733.1"/>
    <property type="molecule type" value="Genomic_DNA"/>
</dbReference>
<feature type="region of interest" description="Disordered" evidence="1">
    <location>
        <begin position="168"/>
        <end position="220"/>
    </location>
</feature>
<sequence length="220" mass="23637">MFRSTIFASPEPLGGSAHLPLPSIDPHFGLVTPPNRTVSLSDVFATLPSTVPEGIFRPTPRYEVDYDYLRQQQDTTSRDDDEEPDEPVPPLRPESPAHSDHSQTPMRFAIPSEIISVLRSRPASQTTGSTERNAEGILTGPGADAGANWLQGLSMPGRAYTPLVVRRSAGSSGGHVSMPPSEMATPRQSARDAAPDPSSEGGSKQGMNEVERMPRVIAAR</sequence>
<accession>A0A5C3QI51</accession>
<dbReference type="AlphaFoldDB" id="A0A5C3QI51"/>
<protein>
    <submittedName>
        <fullName evidence="2">Uncharacterized protein</fullName>
    </submittedName>
</protein>
<evidence type="ECO:0000256" key="1">
    <source>
        <dbReference type="SAM" id="MobiDB-lite"/>
    </source>
</evidence>
<proteinExistence type="predicted"/>
<reference evidence="2 3" key="1">
    <citation type="journal article" date="2019" name="Nat. Ecol. Evol.">
        <title>Megaphylogeny resolves global patterns of mushroom evolution.</title>
        <authorList>
            <person name="Varga T."/>
            <person name="Krizsan K."/>
            <person name="Foldi C."/>
            <person name="Dima B."/>
            <person name="Sanchez-Garcia M."/>
            <person name="Sanchez-Ramirez S."/>
            <person name="Szollosi G.J."/>
            <person name="Szarkandi J.G."/>
            <person name="Papp V."/>
            <person name="Albert L."/>
            <person name="Andreopoulos W."/>
            <person name="Angelini C."/>
            <person name="Antonin V."/>
            <person name="Barry K.W."/>
            <person name="Bougher N.L."/>
            <person name="Buchanan P."/>
            <person name="Buyck B."/>
            <person name="Bense V."/>
            <person name="Catcheside P."/>
            <person name="Chovatia M."/>
            <person name="Cooper J."/>
            <person name="Damon W."/>
            <person name="Desjardin D."/>
            <person name="Finy P."/>
            <person name="Geml J."/>
            <person name="Haridas S."/>
            <person name="Hughes K."/>
            <person name="Justo A."/>
            <person name="Karasinski D."/>
            <person name="Kautmanova I."/>
            <person name="Kiss B."/>
            <person name="Kocsube S."/>
            <person name="Kotiranta H."/>
            <person name="LaButti K.M."/>
            <person name="Lechner B.E."/>
            <person name="Liimatainen K."/>
            <person name="Lipzen A."/>
            <person name="Lukacs Z."/>
            <person name="Mihaltcheva S."/>
            <person name="Morgado L.N."/>
            <person name="Niskanen T."/>
            <person name="Noordeloos M.E."/>
            <person name="Ohm R.A."/>
            <person name="Ortiz-Santana B."/>
            <person name="Ovrebo C."/>
            <person name="Racz N."/>
            <person name="Riley R."/>
            <person name="Savchenko A."/>
            <person name="Shiryaev A."/>
            <person name="Soop K."/>
            <person name="Spirin V."/>
            <person name="Szebenyi C."/>
            <person name="Tomsovsky M."/>
            <person name="Tulloss R.E."/>
            <person name="Uehling J."/>
            <person name="Grigoriev I.V."/>
            <person name="Vagvolgyi C."/>
            <person name="Papp T."/>
            <person name="Martin F.M."/>
            <person name="Miettinen O."/>
            <person name="Hibbett D.S."/>
            <person name="Nagy L.G."/>
        </authorList>
    </citation>
    <scope>NUCLEOTIDE SEQUENCE [LARGE SCALE GENOMIC DNA]</scope>
    <source>
        <strain evidence="2 3">CBS 309.79</strain>
    </source>
</reference>
<dbReference type="Proteomes" id="UP000305067">
    <property type="component" value="Unassembled WGS sequence"/>
</dbReference>
<name>A0A5C3QI51_9AGAR</name>
<feature type="compositionally biased region" description="Polar residues" evidence="1">
    <location>
        <begin position="122"/>
        <end position="131"/>
    </location>
</feature>
<evidence type="ECO:0000313" key="3">
    <source>
        <dbReference type="Proteomes" id="UP000305067"/>
    </source>
</evidence>
<evidence type="ECO:0000313" key="2">
    <source>
        <dbReference type="EMBL" id="TFL01733.1"/>
    </source>
</evidence>